<dbReference type="InterPro" id="IPR003766">
    <property type="entry name" value="Uronate_isomerase"/>
</dbReference>
<evidence type="ECO:0000256" key="2">
    <source>
        <dbReference type="ARBA" id="ARBA00004892"/>
    </source>
</evidence>
<dbReference type="InterPro" id="IPR032466">
    <property type="entry name" value="Metal_Hydrolase"/>
</dbReference>
<gene>
    <name evidence="7 8" type="primary">uxaC</name>
    <name evidence="8" type="ORF">IAB89_10940</name>
</gene>
<dbReference type="GO" id="GO:0008880">
    <property type="term" value="F:glucuronate isomerase activity"/>
    <property type="evidence" value="ECO:0007669"/>
    <property type="project" value="UniProtKB-UniRule"/>
</dbReference>
<protein>
    <recommendedName>
        <fullName evidence="5 7">Uronate isomerase</fullName>
        <ecNumber evidence="4 7">5.3.1.12</ecNumber>
    </recommendedName>
    <alternativeName>
        <fullName evidence="7">Glucuronate isomerase</fullName>
    </alternativeName>
    <alternativeName>
        <fullName evidence="7">Uronic isomerase</fullName>
    </alternativeName>
</protein>
<dbReference type="AlphaFoldDB" id="A0A9D1DG14"/>
<comment type="caution">
    <text evidence="8">The sequence shown here is derived from an EMBL/GenBank/DDBJ whole genome shotgun (WGS) entry which is preliminary data.</text>
</comment>
<reference evidence="8" key="2">
    <citation type="journal article" date="2021" name="PeerJ">
        <title>Extensive microbial diversity within the chicken gut microbiome revealed by metagenomics and culture.</title>
        <authorList>
            <person name="Gilroy R."/>
            <person name="Ravi A."/>
            <person name="Getino M."/>
            <person name="Pursley I."/>
            <person name="Horton D.L."/>
            <person name="Alikhan N.F."/>
            <person name="Baker D."/>
            <person name="Gharbi K."/>
            <person name="Hall N."/>
            <person name="Watson M."/>
            <person name="Adriaenssens E.M."/>
            <person name="Foster-Nyarko E."/>
            <person name="Jarju S."/>
            <person name="Secka A."/>
            <person name="Antonio M."/>
            <person name="Oren A."/>
            <person name="Chaudhuri R.R."/>
            <person name="La Ragione R."/>
            <person name="Hildebrand F."/>
            <person name="Pallen M.J."/>
        </authorList>
    </citation>
    <scope>NUCLEOTIDE SEQUENCE</scope>
    <source>
        <strain evidence="8">ChiSxjej1B13-7958</strain>
    </source>
</reference>
<evidence type="ECO:0000256" key="5">
    <source>
        <dbReference type="ARBA" id="ARBA00020555"/>
    </source>
</evidence>
<organism evidence="8 9">
    <name type="scientific">Candidatus Caccousia avicola</name>
    <dbReference type="NCBI Taxonomy" id="2840721"/>
    <lineage>
        <taxon>Bacteria</taxon>
        <taxon>Bacillati</taxon>
        <taxon>Bacillota</taxon>
        <taxon>Clostridia</taxon>
        <taxon>Eubacteriales</taxon>
        <taxon>Oscillospiraceae</taxon>
        <taxon>Oscillospiraceae incertae sedis</taxon>
        <taxon>Candidatus Caccousia</taxon>
    </lineage>
</organism>
<evidence type="ECO:0000256" key="3">
    <source>
        <dbReference type="ARBA" id="ARBA00008397"/>
    </source>
</evidence>
<evidence type="ECO:0000256" key="4">
    <source>
        <dbReference type="ARBA" id="ARBA00012546"/>
    </source>
</evidence>
<dbReference type="PANTHER" id="PTHR30068:SF4">
    <property type="entry name" value="URONATE ISOMERASE"/>
    <property type="match status" value="1"/>
</dbReference>
<dbReference type="NCBIfam" id="NF002794">
    <property type="entry name" value="PRK02925.1"/>
    <property type="match status" value="1"/>
</dbReference>
<dbReference type="GO" id="GO:0042840">
    <property type="term" value="P:D-glucuronate catabolic process"/>
    <property type="evidence" value="ECO:0007669"/>
    <property type="project" value="TreeGrafter"/>
</dbReference>
<dbReference type="Gene3D" id="1.10.2020.10">
    <property type="entry name" value="uronate isomerase, domain 2, chain A"/>
    <property type="match status" value="1"/>
</dbReference>
<reference evidence="8" key="1">
    <citation type="submission" date="2020-10" db="EMBL/GenBank/DDBJ databases">
        <authorList>
            <person name="Gilroy R."/>
        </authorList>
    </citation>
    <scope>NUCLEOTIDE SEQUENCE</scope>
    <source>
        <strain evidence="8">ChiSxjej1B13-7958</strain>
    </source>
</reference>
<dbReference type="HAMAP" id="MF_00675">
    <property type="entry name" value="UxaC"/>
    <property type="match status" value="1"/>
</dbReference>
<sequence>MKAFLDEDFLLHNATARELYHSCVKQLPIIDYHCHINPQEIAEDRTFSDMAEVWLGGDHYKWRLMRANGVAEEEITGNAPGEIKFRRFAEVLPMAAGNPLYHWSHLELKRYFGYDGILNGDTAGDVWELCNQKLPSLSVRRLILQSHVETICTTDDPADDLHWHQVLREDSSFPIKVLPAWRPDKAVNLDKPDFRSYLDTLSQASGVEIISLSDLLSALRKRMDYFHSMGCRVSDHGLDSIPSVRFTEQEASAAFAAAREGKTLSQREQDGYKGFLLRFLGEEYAARGWVMQLHYGALRNANTRGFRRLGADCGYDCIRSGDCSVALASFLDDLDQKNRLPKTVLYSLNPNDNAMLDALAGTFQGEGIQGKVQHGAAWWFNDTKHGMEDQLTRLASVSLLGSFIGMLTDSRSFLSYTRHEYFRRILCNLLGTWVEQGELPNDKTMLHTLTARICYENAKAYFHFE</sequence>
<evidence type="ECO:0000313" key="9">
    <source>
        <dbReference type="Proteomes" id="UP000824242"/>
    </source>
</evidence>
<dbReference type="GO" id="GO:0019698">
    <property type="term" value="P:D-galacturonate catabolic process"/>
    <property type="evidence" value="ECO:0007669"/>
    <property type="project" value="TreeGrafter"/>
</dbReference>
<evidence type="ECO:0000256" key="7">
    <source>
        <dbReference type="HAMAP-Rule" id="MF_00675"/>
    </source>
</evidence>
<comment type="catalytic activity">
    <reaction evidence="1 7">
        <text>D-glucuronate = D-fructuronate</text>
        <dbReference type="Rhea" id="RHEA:13049"/>
        <dbReference type="ChEBI" id="CHEBI:58720"/>
        <dbReference type="ChEBI" id="CHEBI:59863"/>
        <dbReference type="EC" id="5.3.1.12"/>
    </reaction>
</comment>
<dbReference type="Gene3D" id="3.20.20.140">
    <property type="entry name" value="Metal-dependent hydrolases"/>
    <property type="match status" value="1"/>
</dbReference>
<evidence type="ECO:0000256" key="6">
    <source>
        <dbReference type="ARBA" id="ARBA00023235"/>
    </source>
</evidence>
<dbReference type="Proteomes" id="UP000824242">
    <property type="component" value="Unassembled WGS sequence"/>
</dbReference>
<evidence type="ECO:0000256" key="1">
    <source>
        <dbReference type="ARBA" id="ARBA00001165"/>
    </source>
</evidence>
<name>A0A9D1DG14_9FIRM</name>
<proteinExistence type="inferred from homology"/>
<dbReference type="Pfam" id="PF02614">
    <property type="entry name" value="UxaC"/>
    <property type="match status" value="1"/>
</dbReference>
<comment type="pathway">
    <text evidence="2 7">Carbohydrate metabolism; pentose and glucuronate interconversion.</text>
</comment>
<comment type="similarity">
    <text evidence="3 7">Belongs to the metallo-dependent hydrolases superfamily. Uronate isomerase family.</text>
</comment>
<keyword evidence="6 7" id="KW-0413">Isomerase</keyword>
<dbReference type="EMBL" id="DVGZ01000119">
    <property type="protein sequence ID" value="HIR48149.1"/>
    <property type="molecule type" value="Genomic_DNA"/>
</dbReference>
<comment type="catalytic activity">
    <reaction evidence="7">
        <text>aldehydo-D-galacturonate = keto-D-tagaturonate</text>
        <dbReference type="Rhea" id="RHEA:27702"/>
        <dbReference type="ChEBI" id="CHEBI:12952"/>
        <dbReference type="ChEBI" id="CHEBI:17886"/>
    </reaction>
</comment>
<evidence type="ECO:0000313" key="8">
    <source>
        <dbReference type="EMBL" id="HIR48149.1"/>
    </source>
</evidence>
<dbReference type="PANTHER" id="PTHR30068">
    <property type="entry name" value="URONATE ISOMERASE"/>
    <property type="match status" value="1"/>
</dbReference>
<dbReference type="SUPFAM" id="SSF51556">
    <property type="entry name" value="Metallo-dependent hydrolases"/>
    <property type="match status" value="1"/>
</dbReference>
<dbReference type="EC" id="5.3.1.12" evidence="4 7"/>
<accession>A0A9D1DG14</accession>